<feature type="region of interest" description="Disordered" evidence="1">
    <location>
        <begin position="443"/>
        <end position="464"/>
    </location>
</feature>
<dbReference type="AlphaFoldDB" id="A0A1I1GSN9"/>
<protein>
    <recommendedName>
        <fullName evidence="4">Cell surface protein</fullName>
    </recommendedName>
</protein>
<dbReference type="RefSeq" id="WP_091502930.1">
    <property type="nucleotide sequence ID" value="NZ_FOLI01000006.1"/>
</dbReference>
<evidence type="ECO:0000313" key="2">
    <source>
        <dbReference type="EMBL" id="SFC14312.1"/>
    </source>
</evidence>
<proteinExistence type="predicted"/>
<evidence type="ECO:0000313" key="3">
    <source>
        <dbReference type="Proteomes" id="UP000199376"/>
    </source>
</evidence>
<dbReference type="Proteomes" id="UP000199376">
    <property type="component" value="Unassembled WGS sequence"/>
</dbReference>
<accession>A0A1I1GSN9</accession>
<evidence type="ECO:0008006" key="4">
    <source>
        <dbReference type="Google" id="ProtNLM"/>
    </source>
</evidence>
<name>A0A1I1GSN9_9LACO</name>
<keyword evidence="3" id="KW-1185">Reference proteome</keyword>
<dbReference type="OrthoDB" id="2151664at2"/>
<organism evidence="2 3">
    <name type="scientific">Fructobacillus durionis</name>
    <dbReference type="NCBI Taxonomy" id="283737"/>
    <lineage>
        <taxon>Bacteria</taxon>
        <taxon>Bacillati</taxon>
        <taxon>Bacillota</taxon>
        <taxon>Bacilli</taxon>
        <taxon>Lactobacillales</taxon>
        <taxon>Lactobacillaceae</taxon>
        <taxon>Fructobacillus</taxon>
    </lineage>
</organism>
<evidence type="ECO:0000256" key="1">
    <source>
        <dbReference type="SAM" id="MobiDB-lite"/>
    </source>
</evidence>
<gene>
    <name evidence="2" type="ORF">SAMN05660453_1164</name>
</gene>
<sequence>MFVINKELKESIIKRLLLVGAVLCALFMLKGINASAYTTRTDTDGSVTGIVNQTYYDVSSWSDMYSAYRRSNQSTVFLNVVNDFSPYGSTSNGAQVQDGKNLTILGNNKTLYFGYPNSPTHLDYNAPIFMTKGFYSNYNSSLFSANATLRLENATWVNSTSFGIFEISNNASSTTQYHNVTEYNGSSNDAATPIINRNGRVEFSGNNVFNVTGSAQNFGPGKQNPNSLGSPITPSGGLFQTGQANWIQGANNVSILDGSTTLNMNGTQSDPFYHQQSDGYNASLNIADNAKMYWNIDNANAVADGAISSRTWTLGNGSEFDINGTSNTAQSQWFSGNEKPLNINTGNKSVFSAVTAGSLNPPDPGYDSSSGISVGSGATFLLSKVAQDSSNYAISGTLANGISLSDSSHLLVRSMSGLLFQNPWTISMPSSGLGGKFSKNYDGSSAKTEGSNTGSMTVNDTSQGDSFDLSGLNPGYSTDAANILNSNPDYFELWDAPTVLSFKGLQLNRTYSLTSSELPHASNAKTDLISGDDGMGFQIDSNNPNPAVHVMLQMTGNNQKNIISYFWKDTSGSVGDELTEGNSQQIWSSKGKTTKSTDAGNSYICNYDKDHGLMIKTTNALKAGNYVGATFDYTMISGPGD</sequence>
<dbReference type="EMBL" id="FOLI01000006">
    <property type="protein sequence ID" value="SFC14312.1"/>
    <property type="molecule type" value="Genomic_DNA"/>
</dbReference>
<reference evidence="2 3" key="1">
    <citation type="submission" date="2016-10" db="EMBL/GenBank/DDBJ databases">
        <authorList>
            <person name="de Groot N.N."/>
        </authorList>
    </citation>
    <scope>NUCLEOTIDE SEQUENCE [LARGE SCALE GENOMIC DNA]</scope>
    <source>
        <strain evidence="2 3">DSM 19113</strain>
    </source>
</reference>